<evidence type="ECO:0000256" key="3">
    <source>
        <dbReference type="ARBA" id="ARBA00022692"/>
    </source>
</evidence>
<feature type="transmembrane region" description="Helical" evidence="6">
    <location>
        <begin position="457"/>
        <end position="475"/>
    </location>
</feature>
<feature type="transmembrane region" description="Helical" evidence="6">
    <location>
        <begin position="20"/>
        <end position="39"/>
    </location>
</feature>
<feature type="transmembrane region" description="Helical" evidence="6">
    <location>
        <begin position="132"/>
        <end position="153"/>
    </location>
</feature>
<evidence type="ECO:0000256" key="2">
    <source>
        <dbReference type="ARBA" id="ARBA00022475"/>
    </source>
</evidence>
<evidence type="ECO:0000256" key="6">
    <source>
        <dbReference type="SAM" id="Phobius"/>
    </source>
</evidence>
<keyword evidence="4 6" id="KW-1133">Transmembrane helix</keyword>
<feature type="transmembrane region" description="Helical" evidence="6">
    <location>
        <begin position="59"/>
        <end position="79"/>
    </location>
</feature>
<dbReference type="EMBL" id="JBHRZT010000005">
    <property type="protein sequence ID" value="MFC3882073.1"/>
    <property type="molecule type" value="Genomic_DNA"/>
</dbReference>
<feature type="transmembrane region" description="Helical" evidence="6">
    <location>
        <begin position="174"/>
        <end position="192"/>
    </location>
</feature>
<keyword evidence="3 6" id="KW-0812">Transmembrane</keyword>
<feature type="transmembrane region" description="Helical" evidence="6">
    <location>
        <begin position="495"/>
        <end position="513"/>
    </location>
</feature>
<dbReference type="Pfam" id="PF01943">
    <property type="entry name" value="Polysacc_synt"/>
    <property type="match status" value="1"/>
</dbReference>
<dbReference type="InterPro" id="IPR050833">
    <property type="entry name" value="Poly_Biosynth_Transport"/>
</dbReference>
<sequence length="538" mass="58793">MKRIDEHITERPLRRLLNGAVILTMAALVSKILSAGYRIPYHYIAGDVGFYIYQQIYPFYGLAVLFSTYGFPVIISKLIAQEMGKGRRESVFHIVKVSFTALLLLNVLLFSIQYGAAEQIADLMGDAQLTNLIKIVSFSFLLTPFIAVARGYYQGQNNMIPTAVSQVVEQTVRVSAILVFSYSLLSKGYGVYKAGAGAIAGSVAGGFASLAVLLFFLSKHQGGLFFTKSKGVTVQTKKILQALFIQGTLISISSMGILLIQFIDSFTLYAQLVENGLDEHAAKSIKGIYDRGLPLIQLGTVVGTAFSLSLVPVISAAIVKKDYSLLKEKTELSIRLSFVVGVGAVLGLIGIMEPTNIMLYGDVLGTGMLRVFCVMILFTTLVAASAAILQGMDHAGISALTMVAGMVVKWVLNMVLIPAYSTTGAAVSSVVSFALIAVMNNLYLYKKLGFPVIKGRTLWLTFKAGAGMLLVLLIYKEVWQWISPSLLERNWRVVWEALSGVAVGGLFYGWMILRNHLFTKEEVLKIPYGDKLSKWMKS</sequence>
<feature type="transmembrane region" description="Helical" evidence="6">
    <location>
        <begin position="396"/>
        <end position="420"/>
    </location>
</feature>
<feature type="transmembrane region" description="Helical" evidence="6">
    <location>
        <begin position="367"/>
        <end position="389"/>
    </location>
</feature>
<gene>
    <name evidence="7" type="ORF">ACFOU2_00455</name>
</gene>
<protein>
    <submittedName>
        <fullName evidence="7">Oligosaccharide flippase family protein</fullName>
    </submittedName>
</protein>
<feature type="transmembrane region" description="Helical" evidence="6">
    <location>
        <begin position="239"/>
        <end position="263"/>
    </location>
</feature>
<dbReference type="InterPro" id="IPR002797">
    <property type="entry name" value="Polysacc_synth"/>
</dbReference>
<feature type="transmembrane region" description="Helical" evidence="6">
    <location>
        <begin position="198"/>
        <end position="218"/>
    </location>
</feature>
<name>A0ABV8AVS3_9BACI</name>
<feature type="transmembrane region" description="Helical" evidence="6">
    <location>
        <begin position="332"/>
        <end position="352"/>
    </location>
</feature>
<dbReference type="PIRSF" id="PIRSF038958">
    <property type="entry name" value="PG_synth_SpoVB"/>
    <property type="match status" value="1"/>
</dbReference>
<evidence type="ECO:0000313" key="8">
    <source>
        <dbReference type="Proteomes" id="UP001595752"/>
    </source>
</evidence>
<keyword evidence="2" id="KW-1003">Cell membrane</keyword>
<keyword evidence="5 6" id="KW-0472">Membrane</keyword>
<dbReference type="Proteomes" id="UP001595752">
    <property type="component" value="Unassembled WGS sequence"/>
</dbReference>
<comment type="subcellular location">
    <subcellularLocation>
        <location evidence="1">Cell membrane</location>
        <topology evidence="1">Multi-pass membrane protein</topology>
    </subcellularLocation>
</comment>
<accession>A0ABV8AVS3</accession>
<feature type="transmembrane region" description="Helical" evidence="6">
    <location>
        <begin position="91"/>
        <end position="112"/>
    </location>
</feature>
<organism evidence="7 8">
    <name type="scientific">Bacillus songklensis</name>
    <dbReference type="NCBI Taxonomy" id="1069116"/>
    <lineage>
        <taxon>Bacteria</taxon>
        <taxon>Bacillati</taxon>
        <taxon>Bacillota</taxon>
        <taxon>Bacilli</taxon>
        <taxon>Bacillales</taxon>
        <taxon>Bacillaceae</taxon>
        <taxon>Bacillus</taxon>
    </lineage>
</organism>
<dbReference type="PANTHER" id="PTHR30250:SF29">
    <property type="entry name" value="POLYSACCHARIDE BIOSYNTHESIS PROTEIN C-TERMINAL DOMAIN-CONTAINING PROTEIN"/>
    <property type="match status" value="1"/>
</dbReference>
<dbReference type="CDD" id="cd13124">
    <property type="entry name" value="MATE_SpoVB_like"/>
    <property type="match status" value="1"/>
</dbReference>
<dbReference type="PANTHER" id="PTHR30250">
    <property type="entry name" value="PST FAMILY PREDICTED COLANIC ACID TRANSPORTER"/>
    <property type="match status" value="1"/>
</dbReference>
<dbReference type="RefSeq" id="WP_377911211.1">
    <property type="nucleotide sequence ID" value="NZ_JBHRZT010000005.1"/>
</dbReference>
<keyword evidence="8" id="KW-1185">Reference proteome</keyword>
<dbReference type="InterPro" id="IPR024923">
    <property type="entry name" value="PG_synth_SpoVB"/>
</dbReference>
<reference evidence="8" key="1">
    <citation type="journal article" date="2019" name="Int. J. Syst. Evol. Microbiol.">
        <title>The Global Catalogue of Microorganisms (GCM) 10K type strain sequencing project: providing services to taxonomists for standard genome sequencing and annotation.</title>
        <authorList>
            <consortium name="The Broad Institute Genomics Platform"/>
            <consortium name="The Broad Institute Genome Sequencing Center for Infectious Disease"/>
            <person name="Wu L."/>
            <person name="Ma J."/>
        </authorList>
    </citation>
    <scope>NUCLEOTIDE SEQUENCE [LARGE SCALE GENOMIC DNA]</scope>
    <source>
        <strain evidence="8">CCUG 61889</strain>
    </source>
</reference>
<evidence type="ECO:0000256" key="4">
    <source>
        <dbReference type="ARBA" id="ARBA00022989"/>
    </source>
</evidence>
<evidence type="ECO:0000256" key="1">
    <source>
        <dbReference type="ARBA" id="ARBA00004651"/>
    </source>
</evidence>
<evidence type="ECO:0000256" key="5">
    <source>
        <dbReference type="ARBA" id="ARBA00023136"/>
    </source>
</evidence>
<evidence type="ECO:0000313" key="7">
    <source>
        <dbReference type="EMBL" id="MFC3882073.1"/>
    </source>
</evidence>
<comment type="caution">
    <text evidence="7">The sequence shown here is derived from an EMBL/GenBank/DDBJ whole genome shotgun (WGS) entry which is preliminary data.</text>
</comment>
<proteinExistence type="predicted"/>
<feature type="transmembrane region" description="Helical" evidence="6">
    <location>
        <begin position="426"/>
        <end position="445"/>
    </location>
</feature>
<feature type="transmembrane region" description="Helical" evidence="6">
    <location>
        <begin position="295"/>
        <end position="320"/>
    </location>
</feature>